<evidence type="ECO:0000313" key="1">
    <source>
        <dbReference type="EMBL" id="KAJ2803295.1"/>
    </source>
</evidence>
<dbReference type="EMBL" id="JANBUP010001832">
    <property type="protein sequence ID" value="KAJ2803295.1"/>
    <property type="molecule type" value="Genomic_DNA"/>
</dbReference>
<dbReference type="Proteomes" id="UP001140096">
    <property type="component" value="Unassembled WGS sequence"/>
</dbReference>
<evidence type="ECO:0000313" key="2">
    <source>
        <dbReference type="Proteomes" id="UP001140096"/>
    </source>
</evidence>
<protein>
    <submittedName>
        <fullName evidence="1">Uncharacterized protein</fullName>
    </submittedName>
</protein>
<reference evidence="1" key="1">
    <citation type="submission" date="2022-07" db="EMBL/GenBank/DDBJ databases">
        <title>Phylogenomic reconstructions and comparative analyses of Kickxellomycotina fungi.</title>
        <authorList>
            <person name="Reynolds N.K."/>
            <person name="Stajich J.E."/>
            <person name="Barry K."/>
            <person name="Grigoriev I.V."/>
            <person name="Crous P."/>
            <person name="Smith M.E."/>
        </authorList>
    </citation>
    <scope>NUCLEOTIDE SEQUENCE</scope>
    <source>
        <strain evidence="1">CBS 102833</strain>
    </source>
</reference>
<sequence>MNTVNGTHTLNTLDVPVTSTYPFVKHVYVNLDLVDVISGKALALLKSSVYSTATFSIVRTVQFAFINNCSGSDECMEHEAVTENLTLFIEALMPMFPRLKTIRIIPGVGDDAIQNNIYAAFVQFVELMRSYNKQSSIEVHWPTHASQSPPIAVAGLSGIYVSNPKDVCVVQALIHKNATTLKSLSIAKTPPSTFINVFETSYGEAVAYPILEKLTISGMSKVPKPKYILEDSPVLLPQLVDLSVKWGHPFHDDVLFRGNNATLKRVILMLDTEFMTILNKFKVFGESRLQHAVLWNNPLGQGVRVEQGRLFCDIALSMASKVPSLTLQGRFPVEPVVDGITQRPVNHNLRRLKLINSTLSFGSLLALIESLPNLNEIGIMKLTLEEAFSEMNPRTLLEHLHTTASFSM</sequence>
<comment type="caution">
    <text evidence="1">The sequence shown here is derived from an EMBL/GenBank/DDBJ whole genome shotgun (WGS) entry which is preliminary data.</text>
</comment>
<accession>A0ACC1L8H0</accession>
<gene>
    <name evidence="1" type="ORF">H4S07_004491</name>
</gene>
<keyword evidence="2" id="KW-1185">Reference proteome</keyword>
<organism evidence="1 2">
    <name type="scientific">Coemansia furcata</name>
    <dbReference type="NCBI Taxonomy" id="417177"/>
    <lineage>
        <taxon>Eukaryota</taxon>
        <taxon>Fungi</taxon>
        <taxon>Fungi incertae sedis</taxon>
        <taxon>Zoopagomycota</taxon>
        <taxon>Kickxellomycotina</taxon>
        <taxon>Kickxellomycetes</taxon>
        <taxon>Kickxellales</taxon>
        <taxon>Kickxellaceae</taxon>
        <taxon>Coemansia</taxon>
    </lineage>
</organism>
<proteinExistence type="predicted"/>
<name>A0ACC1L8H0_9FUNG</name>